<feature type="domain" description="SsuA/THI5-like" evidence="1">
    <location>
        <begin position="56"/>
        <end position="272"/>
    </location>
</feature>
<reference evidence="2" key="1">
    <citation type="submission" date="2020-05" db="EMBL/GenBank/DDBJ databases">
        <authorList>
            <person name="Zhu T."/>
            <person name="Keshari N."/>
            <person name="Lu X."/>
        </authorList>
    </citation>
    <scope>NUCLEOTIDE SEQUENCE</scope>
    <source>
        <strain evidence="2">NK1-12</strain>
    </source>
</reference>
<dbReference type="EMBL" id="CP053586">
    <property type="protein sequence ID" value="WNZ24150.1"/>
    <property type="molecule type" value="Genomic_DNA"/>
</dbReference>
<protein>
    <submittedName>
        <fullName evidence="2">ABC transporter substrate-binding protein</fullName>
    </submittedName>
</protein>
<dbReference type="Pfam" id="PF09084">
    <property type="entry name" value="NMT1"/>
    <property type="match status" value="1"/>
</dbReference>
<evidence type="ECO:0000259" key="1">
    <source>
        <dbReference type="Pfam" id="PF09084"/>
    </source>
</evidence>
<gene>
    <name evidence="2" type="ORF">HJG54_15650</name>
</gene>
<dbReference type="AlphaFoldDB" id="A0AA97AGC2"/>
<proteinExistence type="predicted"/>
<dbReference type="PANTHER" id="PTHR30024">
    <property type="entry name" value="ALIPHATIC SULFONATES-BINDING PROTEIN-RELATED"/>
    <property type="match status" value="1"/>
</dbReference>
<accession>A0AA97AGC2</accession>
<dbReference type="SUPFAM" id="SSF53850">
    <property type="entry name" value="Periplasmic binding protein-like II"/>
    <property type="match status" value="1"/>
</dbReference>
<dbReference type="PROSITE" id="PS51318">
    <property type="entry name" value="TAT"/>
    <property type="match status" value="1"/>
</dbReference>
<dbReference type="Gene3D" id="3.40.190.10">
    <property type="entry name" value="Periplasmic binding protein-like II"/>
    <property type="match status" value="2"/>
</dbReference>
<sequence>MSIDRRRFLQAGVGTSLAAVLHSCTQSSQPSTGDSLSSAEPPIKIRVGFWPITAGLPLYFGVNQGLFKAAGLEVEAVKFASAQQVAEAGIAGRIEGTVALATGALGLAEIASPGLFKIIATNVSNVDMIFDEFIVEKDAPFQSIADLRGKRVSCSPGPQNVAIAKGILRKNGIEYPQVEPLDIKQHIAAIEAKQVDAIFTLEPTGTIGRLKGITRVLESGVISKYLLGDPKALWHGGSVSLTSQFLKTHPQTAKKYIGVVTQAIETVRNQPDVVRPALEEYTAVKGDLSREVPLTGFKLYSEFSETDLKDFQTYFDFIHAEKILSKRIEVAPLIYKDA</sequence>
<organism evidence="2">
    <name type="scientific">Leptolyngbya sp. NK1-12</name>
    <dbReference type="NCBI Taxonomy" id="2547451"/>
    <lineage>
        <taxon>Bacteria</taxon>
        <taxon>Bacillati</taxon>
        <taxon>Cyanobacteriota</taxon>
        <taxon>Cyanophyceae</taxon>
        <taxon>Leptolyngbyales</taxon>
        <taxon>Leptolyngbyaceae</taxon>
        <taxon>Leptolyngbya group</taxon>
        <taxon>Leptolyngbya</taxon>
    </lineage>
</organism>
<name>A0AA97AGC2_9CYAN</name>
<dbReference type="InterPro" id="IPR006311">
    <property type="entry name" value="TAT_signal"/>
</dbReference>
<evidence type="ECO:0000313" key="2">
    <source>
        <dbReference type="EMBL" id="WNZ24150.1"/>
    </source>
</evidence>
<dbReference type="InterPro" id="IPR015168">
    <property type="entry name" value="SsuA/THI5"/>
</dbReference>